<keyword evidence="3" id="KW-1185">Reference proteome</keyword>
<protein>
    <submittedName>
        <fullName evidence="2">Uncharacterized protein</fullName>
    </submittedName>
</protein>
<reference evidence="2 3" key="1">
    <citation type="submission" date="2024-05" db="EMBL/GenBank/DDBJ databases">
        <authorList>
            <person name="Wallberg A."/>
        </authorList>
    </citation>
    <scope>NUCLEOTIDE SEQUENCE [LARGE SCALE GENOMIC DNA]</scope>
</reference>
<feature type="non-terminal residue" evidence="2">
    <location>
        <position position="1"/>
    </location>
</feature>
<feature type="region of interest" description="Disordered" evidence="1">
    <location>
        <begin position="65"/>
        <end position="85"/>
    </location>
</feature>
<comment type="caution">
    <text evidence="2">The sequence shown here is derived from an EMBL/GenBank/DDBJ whole genome shotgun (WGS) entry which is preliminary data.</text>
</comment>
<feature type="non-terminal residue" evidence="2">
    <location>
        <position position="134"/>
    </location>
</feature>
<evidence type="ECO:0000313" key="2">
    <source>
        <dbReference type="EMBL" id="CAL4131144.1"/>
    </source>
</evidence>
<dbReference type="Proteomes" id="UP001497623">
    <property type="component" value="Unassembled WGS sequence"/>
</dbReference>
<proteinExistence type="predicted"/>
<evidence type="ECO:0000313" key="3">
    <source>
        <dbReference type="Proteomes" id="UP001497623"/>
    </source>
</evidence>
<dbReference type="AlphaFoldDB" id="A0AAV2RPE8"/>
<dbReference type="EMBL" id="CAXKWB010027023">
    <property type="protein sequence ID" value="CAL4131144.1"/>
    <property type="molecule type" value="Genomic_DNA"/>
</dbReference>
<gene>
    <name evidence="2" type="ORF">MNOR_LOCUS26700</name>
</gene>
<name>A0AAV2RPE8_MEGNR</name>
<accession>A0AAV2RPE8</accession>
<evidence type="ECO:0000256" key="1">
    <source>
        <dbReference type="SAM" id="MobiDB-lite"/>
    </source>
</evidence>
<organism evidence="2 3">
    <name type="scientific">Meganyctiphanes norvegica</name>
    <name type="common">Northern krill</name>
    <name type="synonym">Thysanopoda norvegica</name>
    <dbReference type="NCBI Taxonomy" id="48144"/>
    <lineage>
        <taxon>Eukaryota</taxon>
        <taxon>Metazoa</taxon>
        <taxon>Ecdysozoa</taxon>
        <taxon>Arthropoda</taxon>
        <taxon>Crustacea</taxon>
        <taxon>Multicrustacea</taxon>
        <taxon>Malacostraca</taxon>
        <taxon>Eumalacostraca</taxon>
        <taxon>Eucarida</taxon>
        <taxon>Euphausiacea</taxon>
        <taxon>Euphausiidae</taxon>
        <taxon>Meganyctiphanes</taxon>
    </lineage>
</organism>
<feature type="compositionally biased region" description="Basic and acidic residues" evidence="1">
    <location>
        <begin position="65"/>
        <end position="80"/>
    </location>
</feature>
<sequence length="134" mass="15340">TSGWTSLIDVSTPPAEGAVAYTTPITERYPYTKSVKFKEQKLQSNRVQTQENMEVQENERKIINQKVDNEFSKTSDKDSNANDMSKSQYPLAVKMMFNYEAESNAPAILRAMYKEMIPSTDIQLDEASQICQQW</sequence>